<evidence type="ECO:0000313" key="1">
    <source>
        <dbReference type="EMBL" id="TIX51885.1"/>
    </source>
</evidence>
<dbReference type="AlphaFoldDB" id="A0A4T3F3N7"/>
<sequence>MSDTTRYINLRFEIQHLFPSEIRTSTADANAIRANQLLVDIGFDLEARGNKMALLNSGTAT</sequence>
<proteinExistence type="predicted"/>
<dbReference type="EMBL" id="SSHH01000001">
    <property type="protein sequence ID" value="TIX51885.1"/>
    <property type="molecule type" value="Genomic_DNA"/>
</dbReference>
<accession>A0A4T3F3N7</accession>
<name>A0A4T3F3N7_9SPHN</name>
<keyword evidence="2" id="KW-1185">Reference proteome</keyword>
<protein>
    <submittedName>
        <fullName evidence="1">Uncharacterized protein</fullName>
    </submittedName>
</protein>
<reference evidence="1 2" key="1">
    <citation type="submission" date="2019-04" db="EMBL/GenBank/DDBJ databases">
        <title>Altererythrobacter aquimixticola sp. nov., isolated from sediment of junction between the ocean and a freshwater spring.</title>
        <authorList>
            <person name="Yoon J.-H."/>
        </authorList>
    </citation>
    <scope>NUCLEOTIDE SEQUENCE [LARGE SCALE GENOMIC DNA]</scope>
    <source>
        <strain evidence="1 2">SSKS-13</strain>
    </source>
</reference>
<evidence type="ECO:0000313" key="2">
    <source>
        <dbReference type="Proteomes" id="UP000309389"/>
    </source>
</evidence>
<dbReference type="RefSeq" id="WP_136692673.1">
    <property type="nucleotide sequence ID" value="NZ_SSHH01000001.1"/>
</dbReference>
<comment type="caution">
    <text evidence="1">The sequence shown here is derived from an EMBL/GenBank/DDBJ whole genome shotgun (WGS) entry which is preliminary data.</text>
</comment>
<organism evidence="1 2">
    <name type="scientific">Alteraurantiacibacter aquimixticola</name>
    <dbReference type="NCBI Taxonomy" id="2489173"/>
    <lineage>
        <taxon>Bacteria</taxon>
        <taxon>Pseudomonadati</taxon>
        <taxon>Pseudomonadota</taxon>
        <taxon>Alphaproteobacteria</taxon>
        <taxon>Sphingomonadales</taxon>
        <taxon>Erythrobacteraceae</taxon>
        <taxon>Alteraurantiacibacter</taxon>
    </lineage>
</organism>
<gene>
    <name evidence="1" type="ORF">E5222_05445</name>
</gene>
<dbReference type="Proteomes" id="UP000309389">
    <property type="component" value="Unassembled WGS sequence"/>
</dbReference>